<keyword evidence="9" id="KW-0560">Oxidoreductase</keyword>
<name>A0A6L3T3U6_9HYPH</name>
<dbReference type="Gene3D" id="1.10.150.20">
    <property type="entry name" value="5' to 3' exonuclease, C-terminal subdomain"/>
    <property type="match status" value="1"/>
</dbReference>
<dbReference type="NCBIfam" id="NF005724">
    <property type="entry name" value="PRK07539.1-4"/>
    <property type="match status" value="1"/>
</dbReference>
<dbReference type="PROSITE" id="PS01099">
    <property type="entry name" value="COMPLEX1_24K"/>
    <property type="match status" value="1"/>
</dbReference>
<dbReference type="PANTHER" id="PTHR10371">
    <property type="entry name" value="NADH DEHYDROGENASE UBIQUINONE FLAVOPROTEIN 2, MITOCHONDRIAL"/>
    <property type="match status" value="1"/>
</dbReference>
<evidence type="ECO:0000256" key="3">
    <source>
        <dbReference type="ARBA" id="ARBA00022723"/>
    </source>
</evidence>
<dbReference type="Gene3D" id="1.10.10.1590">
    <property type="entry name" value="NADH-quinone oxidoreductase subunit E"/>
    <property type="match status" value="1"/>
</dbReference>
<feature type="compositionally biased region" description="Basic and acidic residues" evidence="8">
    <location>
        <begin position="272"/>
        <end position="281"/>
    </location>
</feature>
<organism evidence="9 10">
    <name type="scientific">Methylobacterium soli</name>
    <dbReference type="NCBI Taxonomy" id="553447"/>
    <lineage>
        <taxon>Bacteria</taxon>
        <taxon>Pseudomonadati</taxon>
        <taxon>Pseudomonadota</taxon>
        <taxon>Alphaproteobacteria</taxon>
        <taxon>Hyphomicrobiales</taxon>
        <taxon>Methylobacteriaceae</taxon>
        <taxon>Methylobacterium</taxon>
    </lineage>
</organism>
<sequence>MANRRLAPAAEQPDSFAFSPENAEWAKGQIAKYPEGRQASAVIPLLWKAQEQNGGWLPQQAIEAVADELGMPHIRVLEVATFYTMFALEPVGRFWIQLCGTVPCDSCGARELKDMLQARLGPPGHVSPDGNFSWLEVECLGACCNAPMAQINQDYYEDLTPESLGKLMDDLAAGRPVKTGSQVGRTSSEPQDAVHTLQDATLFDGSRVGAWRKRFEQTDAEADGAGRDEAASSEQRAAVDPKPARPEAGRAVESPATDAPAQRAAEGQAPVKAEDRADAADRTQSTAAHGETRPAATPAQTVAAGEAASAEAGAQSALRRDETPPQPAASGASEAEVAAEAEESRIEEKLASLPKDASPEQRADAVGTRPAALAAARAGAPDALTRIKGIGPGNERRLHDLGTYHFDQIAAWTRAEVAWVGTYLAFPGRIDREDWVGQAKALGGAGAPGRSAQ</sequence>
<evidence type="ECO:0000313" key="10">
    <source>
        <dbReference type="Proteomes" id="UP000474159"/>
    </source>
</evidence>
<dbReference type="EMBL" id="VZZK01000008">
    <property type="protein sequence ID" value="KAB1079656.1"/>
    <property type="molecule type" value="Genomic_DNA"/>
</dbReference>
<evidence type="ECO:0000256" key="8">
    <source>
        <dbReference type="SAM" id="MobiDB-lite"/>
    </source>
</evidence>
<feature type="compositionally biased region" description="Low complexity" evidence="8">
    <location>
        <begin position="299"/>
        <end position="317"/>
    </location>
</feature>
<reference evidence="9 10" key="1">
    <citation type="submission" date="2019-09" db="EMBL/GenBank/DDBJ databases">
        <title>YIM 48816 draft genome.</title>
        <authorList>
            <person name="Jiang L."/>
        </authorList>
    </citation>
    <scope>NUCLEOTIDE SEQUENCE [LARGE SCALE GENOMIC DNA]</scope>
    <source>
        <strain evidence="9 10">YIM 48816</strain>
    </source>
</reference>
<accession>A0A6L3T3U6</accession>
<dbReference type="InterPro" id="IPR041921">
    <property type="entry name" value="NuoE_N"/>
</dbReference>
<dbReference type="AlphaFoldDB" id="A0A6L3T3U6"/>
<evidence type="ECO:0000256" key="7">
    <source>
        <dbReference type="ARBA" id="ARBA00047712"/>
    </source>
</evidence>
<dbReference type="GO" id="GO:0046872">
    <property type="term" value="F:metal ion binding"/>
    <property type="evidence" value="ECO:0007669"/>
    <property type="project" value="UniProtKB-KW"/>
</dbReference>
<keyword evidence="4" id="KW-0408">Iron</keyword>
<comment type="caution">
    <text evidence="9">The sequence shown here is derived from an EMBL/GenBank/DDBJ whole genome shotgun (WGS) entry which is preliminary data.</text>
</comment>
<gene>
    <name evidence="9" type="primary">nuoE</name>
    <name evidence="9" type="ORF">F6X53_10265</name>
</gene>
<feature type="compositionally biased region" description="Basic and acidic residues" evidence="8">
    <location>
        <begin position="237"/>
        <end position="250"/>
    </location>
</feature>
<evidence type="ECO:0000256" key="2">
    <source>
        <dbReference type="ARBA" id="ARBA00022714"/>
    </source>
</evidence>
<dbReference type="GO" id="GO:0003954">
    <property type="term" value="F:NADH dehydrogenase activity"/>
    <property type="evidence" value="ECO:0007669"/>
    <property type="project" value="TreeGrafter"/>
</dbReference>
<dbReference type="CDD" id="cd03064">
    <property type="entry name" value="TRX_Fd_NuoE"/>
    <property type="match status" value="1"/>
</dbReference>
<comment type="similarity">
    <text evidence="1">Belongs to the complex I 24 kDa subunit family.</text>
</comment>
<evidence type="ECO:0000256" key="5">
    <source>
        <dbReference type="ARBA" id="ARBA00023014"/>
    </source>
</evidence>
<dbReference type="Gene3D" id="3.40.30.10">
    <property type="entry name" value="Glutaredoxin"/>
    <property type="match status" value="1"/>
</dbReference>
<dbReference type="Pfam" id="PF01257">
    <property type="entry name" value="2Fe-2S_thioredx"/>
    <property type="match status" value="1"/>
</dbReference>
<evidence type="ECO:0000256" key="6">
    <source>
        <dbReference type="ARBA" id="ARBA00034078"/>
    </source>
</evidence>
<protein>
    <submittedName>
        <fullName evidence="9">NADH-quinone oxidoreductase subunit NuoE</fullName>
        <ecNumber evidence="9">1.6.5.11</ecNumber>
    </submittedName>
</protein>
<comment type="cofactor">
    <cofactor evidence="6">
        <name>[2Fe-2S] cluster</name>
        <dbReference type="ChEBI" id="CHEBI:190135"/>
    </cofactor>
</comment>
<comment type="catalytic activity">
    <reaction evidence="7">
        <text>a quinone + NADH + 5 H(+)(in) = a quinol + NAD(+) + 4 H(+)(out)</text>
        <dbReference type="Rhea" id="RHEA:57888"/>
        <dbReference type="ChEBI" id="CHEBI:15378"/>
        <dbReference type="ChEBI" id="CHEBI:24646"/>
        <dbReference type="ChEBI" id="CHEBI:57540"/>
        <dbReference type="ChEBI" id="CHEBI:57945"/>
        <dbReference type="ChEBI" id="CHEBI:132124"/>
    </reaction>
</comment>
<dbReference type="OrthoDB" id="9807941at2"/>
<keyword evidence="10" id="KW-1185">Reference proteome</keyword>
<keyword evidence="2" id="KW-0001">2Fe-2S</keyword>
<dbReference type="Proteomes" id="UP000474159">
    <property type="component" value="Unassembled WGS sequence"/>
</dbReference>
<dbReference type="GO" id="GO:0051537">
    <property type="term" value="F:2 iron, 2 sulfur cluster binding"/>
    <property type="evidence" value="ECO:0007669"/>
    <property type="project" value="UniProtKB-KW"/>
</dbReference>
<feature type="region of interest" description="Disordered" evidence="8">
    <location>
        <begin position="219"/>
        <end position="365"/>
    </location>
</feature>
<dbReference type="RefSeq" id="WP_150999917.1">
    <property type="nucleotide sequence ID" value="NZ_BPQY01000347.1"/>
</dbReference>
<dbReference type="InterPro" id="IPR042128">
    <property type="entry name" value="NuoE_dom"/>
</dbReference>
<feature type="compositionally biased region" description="Low complexity" evidence="8">
    <location>
        <begin position="328"/>
        <end position="338"/>
    </location>
</feature>
<evidence type="ECO:0000313" key="9">
    <source>
        <dbReference type="EMBL" id="KAB1079656.1"/>
    </source>
</evidence>
<evidence type="ECO:0000256" key="4">
    <source>
        <dbReference type="ARBA" id="ARBA00023004"/>
    </source>
</evidence>
<dbReference type="InterPro" id="IPR002023">
    <property type="entry name" value="NuoE-like"/>
</dbReference>
<dbReference type="SUPFAM" id="SSF52833">
    <property type="entry name" value="Thioredoxin-like"/>
    <property type="match status" value="1"/>
</dbReference>
<dbReference type="InterPro" id="IPR036249">
    <property type="entry name" value="Thioredoxin-like_sf"/>
</dbReference>
<dbReference type="FunFam" id="1.10.10.1590:FF:000001">
    <property type="entry name" value="NADH-quinone oxidoreductase subunit E"/>
    <property type="match status" value="1"/>
</dbReference>
<proteinExistence type="inferred from homology"/>
<keyword evidence="3" id="KW-0479">Metal-binding</keyword>
<keyword evidence="5" id="KW-0411">Iron-sulfur</keyword>
<dbReference type="EC" id="1.6.5.11" evidence="9"/>
<evidence type="ECO:0000256" key="1">
    <source>
        <dbReference type="ARBA" id="ARBA00010643"/>
    </source>
</evidence>
<dbReference type="NCBIfam" id="TIGR01958">
    <property type="entry name" value="nuoE_fam"/>
    <property type="match status" value="1"/>
</dbReference>
<dbReference type="PANTHER" id="PTHR10371:SF3">
    <property type="entry name" value="NADH DEHYDROGENASE [UBIQUINONE] FLAVOPROTEIN 2, MITOCHONDRIAL"/>
    <property type="match status" value="1"/>
</dbReference>